<keyword evidence="2" id="KW-0732">Signal</keyword>
<accession>A0A8H3VER6</accession>
<evidence type="ECO:0000256" key="1">
    <source>
        <dbReference type="SAM" id="MobiDB-lite"/>
    </source>
</evidence>
<dbReference type="EMBL" id="WNWS01000005">
    <property type="protein sequence ID" value="KAE9988667.1"/>
    <property type="molecule type" value="Genomic_DNA"/>
</dbReference>
<dbReference type="AlphaFoldDB" id="A0A8H3VER6"/>
<reference evidence="3 4" key="1">
    <citation type="submission" date="2018-12" db="EMBL/GenBank/DDBJ databases">
        <title>Venturia inaequalis Genome Resource.</title>
        <authorList>
            <person name="Lichtner F.J."/>
        </authorList>
    </citation>
    <scope>NUCLEOTIDE SEQUENCE [LARGE SCALE GENOMIC DNA]</scope>
    <source>
        <strain evidence="3 4">120213</strain>
    </source>
</reference>
<protein>
    <submittedName>
        <fullName evidence="3">Uncharacterized protein</fullName>
    </submittedName>
</protein>
<evidence type="ECO:0000256" key="2">
    <source>
        <dbReference type="SAM" id="SignalP"/>
    </source>
</evidence>
<evidence type="ECO:0000313" key="3">
    <source>
        <dbReference type="EMBL" id="KAE9988667.1"/>
    </source>
</evidence>
<evidence type="ECO:0000313" key="4">
    <source>
        <dbReference type="Proteomes" id="UP000447873"/>
    </source>
</evidence>
<name>A0A8H3VER6_VENIN</name>
<organism evidence="3 4">
    <name type="scientific">Venturia inaequalis</name>
    <name type="common">Apple scab fungus</name>
    <dbReference type="NCBI Taxonomy" id="5025"/>
    <lineage>
        <taxon>Eukaryota</taxon>
        <taxon>Fungi</taxon>
        <taxon>Dikarya</taxon>
        <taxon>Ascomycota</taxon>
        <taxon>Pezizomycotina</taxon>
        <taxon>Dothideomycetes</taxon>
        <taxon>Pleosporomycetidae</taxon>
        <taxon>Venturiales</taxon>
        <taxon>Venturiaceae</taxon>
        <taxon>Venturia</taxon>
    </lineage>
</organism>
<sequence length="144" mass="15066">MHGLKQWLVLLALAGPGLACQCTKYGEKGAKVDIEATKRVCALAGGRVLNEGSPTVQCAGACHSAMDDKCNHATGLFTNIPQLGQGDNAPIQGEGKLNPKQREKENDAPNFSKAGGSAPLADLAQSASPKLTDTKDKVPKKRVM</sequence>
<feature type="signal peptide" evidence="2">
    <location>
        <begin position="1"/>
        <end position="19"/>
    </location>
</feature>
<proteinExistence type="predicted"/>
<dbReference type="Proteomes" id="UP000447873">
    <property type="component" value="Unassembled WGS sequence"/>
</dbReference>
<comment type="caution">
    <text evidence="3">The sequence shown here is derived from an EMBL/GenBank/DDBJ whole genome shotgun (WGS) entry which is preliminary data.</text>
</comment>
<gene>
    <name evidence="3" type="ORF">EG328_008684</name>
</gene>
<feature type="region of interest" description="Disordered" evidence="1">
    <location>
        <begin position="81"/>
        <end position="144"/>
    </location>
</feature>
<feature type="chain" id="PRO_5034723507" evidence="2">
    <location>
        <begin position="20"/>
        <end position="144"/>
    </location>
</feature>